<feature type="compositionally biased region" description="Basic and acidic residues" evidence="1">
    <location>
        <begin position="64"/>
        <end position="78"/>
    </location>
</feature>
<protein>
    <submittedName>
        <fullName evidence="2">Uncharacterized protein</fullName>
    </submittedName>
</protein>
<feature type="compositionally biased region" description="Low complexity" evidence="1">
    <location>
        <begin position="24"/>
        <end position="33"/>
    </location>
</feature>
<reference evidence="3" key="1">
    <citation type="journal article" date="2019" name="Int. J. Syst. Evol. Microbiol.">
        <title>The Global Catalogue of Microorganisms (GCM) 10K type strain sequencing project: providing services to taxonomists for standard genome sequencing and annotation.</title>
        <authorList>
            <consortium name="The Broad Institute Genomics Platform"/>
            <consortium name="The Broad Institute Genome Sequencing Center for Infectious Disease"/>
            <person name="Wu L."/>
            <person name="Ma J."/>
        </authorList>
    </citation>
    <scope>NUCLEOTIDE SEQUENCE [LARGE SCALE GENOMIC DNA]</scope>
    <source>
        <strain evidence="3">CGMCC 4.7323</strain>
    </source>
</reference>
<organism evidence="2 3">
    <name type="scientific">Streptomyces kronopolitis</name>
    <dbReference type="NCBI Taxonomy" id="1612435"/>
    <lineage>
        <taxon>Bacteria</taxon>
        <taxon>Bacillati</taxon>
        <taxon>Actinomycetota</taxon>
        <taxon>Actinomycetes</taxon>
        <taxon>Kitasatosporales</taxon>
        <taxon>Streptomycetaceae</taxon>
        <taxon>Streptomyces</taxon>
    </lineage>
</organism>
<dbReference type="EMBL" id="BMND01000006">
    <property type="protein sequence ID" value="GGN40968.1"/>
    <property type="molecule type" value="Genomic_DNA"/>
</dbReference>
<evidence type="ECO:0000313" key="3">
    <source>
        <dbReference type="Proteomes" id="UP000600080"/>
    </source>
</evidence>
<proteinExistence type="predicted"/>
<gene>
    <name evidence="2" type="ORF">GCM10012285_19660</name>
</gene>
<comment type="caution">
    <text evidence="2">The sequence shown here is derived from an EMBL/GenBank/DDBJ whole genome shotgun (WGS) entry which is preliminary data.</text>
</comment>
<accession>A0ABQ2J6J5</accession>
<feature type="region of interest" description="Disordered" evidence="1">
    <location>
        <begin position="1"/>
        <end position="78"/>
    </location>
</feature>
<feature type="compositionally biased region" description="Basic and acidic residues" evidence="1">
    <location>
        <begin position="39"/>
        <end position="56"/>
    </location>
</feature>
<name>A0ABQ2J6J5_9ACTN</name>
<evidence type="ECO:0000256" key="1">
    <source>
        <dbReference type="SAM" id="MobiDB-lite"/>
    </source>
</evidence>
<keyword evidence="3" id="KW-1185">Reference proteome</keyword>
<evidence type="ECO:0000313" key="2">
    <source>
        <dbReference type="EMBL" id="GGN40968.1"/>
    </source>
</evidence>
<dbReference type="Proteomes" id="UP000600080">
    <property type="component" value="Unassembled WGS sequence"/>
</dbReference>
<sequence>MAPALVEAMERPTPANHEANMDTAWGTVVPVAGGVAGNEGKDGFGDVDESTKEGRTAAKQGTKGRNETTTDEVRDVFG</sequence>